<gene>
    <name evidence="1" type="ORF">Catovirus_2_263</name>
</gene>
<dbReference type="EMBL" id="KY684084">
    <property type="protein sequence ID" value="ARF09314.1"/>
    <property type="molecule type" value="Genomic_DNA"/>
</dbReference>
<protein>
    <submittedName>
        <fullName evidence="1">Uncharacterized protein</fullName>
    </submittedName>
</protein>
<accession>A0A1V0SCB6</accession>
<organism evidence="1">
    <name type="scientific">Catovirus CTV1</name>
    <dbReference type="NCBI Taxonomy" id="1977631"/>
    <lineage>
        <taxon>Viruses</taxon>
        <taxon>Varidnaviria</taxon>
        <taxon>Bamfordvirae</taxon>
        <taxon>Nucleocytoviricota</taxon>
        <taxon>Megaviricetes</taxon>
        <taxon>Imitervirales</taxon>
        <taxon>Mimiviridae</taxon>
        <taxon>Klosneuvirinae</taxon>
        <taxon>Catovirus</taxon>
    </lineage>
</organism>
<sequence length="294" mass="35425">MYENFEDLQKQTCVNTFCITISLIKDNSELSFFFPSYLLYLLEKEKYERTIKSKDFVESNKYIIYLAEYEDLEDSKDFFKDFFQYYSTKKPIYIDVFLKHKKFLFSTRFNNDIYTFVVDCSKKIKNTESTFNTNHFNLIIRKPYYSIIIDHILTFFLNKIKEDSFGKRSISLWEFTCYISNNEDLNEHIMNNTKKFIKKFSIFAHRLCFNFPYSIKTLLLYQYFSNSSLFVDDENIIDSKGDIFKIIKNDVDFCTIQKSKKGEKKFIDYMNFSLKDYNSLVLLKDDDNTEILLI</sequence>
<evidence type="ECO:0000313" key="1">
    <source>
        <dbReference type="EMBL" id="ARF09314.1"/>
    </source>
</evidence>
<name>A0A1V0SCB6_9VIRU</name>
<reference evidence="1" key="1">
    <citation type="journal article" date="2017" name="Science">
        <title>Giant viruses with an expanded complement of translation system components.</title>
        <authorList>
            <person name="Schulz F."/>
            <person name="Yutin N."/>
            <person name="Ivanova N.N."/>
            <person name="Ortega D.R."/>
            <person name="Lee T.K."/>
            <person name="Vierheilig J."/>
            <person name="Daims H."/>
            <person name="Horn M."/>
            <person name="Wagner M."/>
            <person name="Jensen G.J."/>
            <person name="Kyrpides N.C."/>
            <person name="Koonin E.V."/>
            <person name="Woyke T."/>
        </authorList>
    </citation>
    <scope>NUCLEOTIDE SEQUENCE</scope>
    <source>
        <strain evidence="1">CTV1</strain>
    </source>
</reference>
<proteinExistence type="predicted"/>